<dbReference type="OrthoDB" id="5973539at2759"/>
<dbReference type="GO" id="GO:0003700">
    <property type="term" value="F:DNA-binding transcription factor activity"/>
    <property type="evidence" value="ECO:0007669"/>
    <property type="project" value="InterPro"/>
</dbReference>
<dbReference type="InterPro" id="IPR004827">
    <property type="entry name" value="bZIP"/>
</dbReference>
<feature type="compositionally biased region" description="Polar residues" evidence="1">
    <location>
        <begin position="71"/>
        <end position="88"/>
    </location>
</feature>
<reference evidence="2 3" key="1">
    <citation type="submission" date="2020-01" db="EMBL/GenBank/DDBJ databases">
        <title>Aspergillus terreus IFO 6365 whole genome shotgun sequence.</title>
        <authorList>
            <person name="Kanamasa S."/>
            <person name="Takahashi H."/>
        </authorList>
    </citation>
    <scope>NUCLEOTIDE SEQUENCE [LARGE SCALE GENOMIC DNA]</scope>
    <source>
        <strain evidence="2 3">IFO 6365</strain>
    </source>
</reference>
<dbReference type="InterPro" id="IPR021833">
    <property type="entry name" value="DUF3425"/>
</dbReference>
<dbReference type="AlphaFoldDB" id="A0A5M3YLU0"/>
<gene>
    <name evidence="2" type="ORF">ATEIFO6365_0001062100</name>
</gene>
<evidence type="ECO:0000313" key="3">
    <source>
        <dbReference type="Proteomes" id="UP000452235"/>
    </source>
</evidence>
<evidence type="ECO:0000256" key="1">
    <source>
        <dbReference type="SAM" id="MobiDB-lite"/>
    </source>
</evidence>
<proteinExistence type="predicted"/>
<sequence length="433" mass="48511">MPPRSQPSLKQGKSTGERKRKPVRRDPEKRRQQNIQAQRKYREKLRKRLDHLESLAASVERGALDRPPPASTDSSEPVTHDTSSTPDQTVPDCDALDTFLSSVSVPSSSAETLGDSGHLDPVFLPPTIWESTTQLWQPDSFQSVQPPWDATILPPQSINMPPLTMCEFTHQTPESDSISAGPIAPSHPDHKKDDLLGPCWTTTIDCGCSSPHFQICTRGPTPFAPGEIRVVGFEPNVPVANLYANHLRIDTICTVTALCTLAMHLDISVDVLCAEDTFSPFFRPSAELPDDTVRSKMICAVQRSYRSLKPDLRPIPEQIVYLHPPHLDILPFPTLRKNLIIHQDQVDEDSFCHDVLTGLVCWGSAGIGRRDRQSGLGSTGTPWDVRSWEARAWFLKKYWDLLGGEEGELVRQSEWWRSMRGDDPLDMGMHVYN</sequence>
<feature type="compositionally biased region" description="Polar residues" evidence="1">
    <location>
        <begin position="1"/>
        <end position="14"/>
    </location>
</feature>
<dbReference type="PANTHER" id="PTHR38116:SF5">
    <property type="entry name" value="BZIP DOMAIN-CONTAINING PROTEIN"/>
    <property type="match status" value="1"/>
</dbReference>
<dbReference type="PROSITE" id="PS00036">
    <property type="entry name" value="BZIP_BASIC"/>
    <property type="match status" value="1"/>
</dbReference>
<feature type="compositionally biased region" description="Basic residues" evidence="1">
    <location>
        <begin position="39"/>
        <end position="49"/>
    </location>
</feature>
<dbReference type="EMBL" id="BLJY01000001">
    <property type="protein sequence ID" value="GFF12398.1"/>
    <property type="molecule type" value="Genomic_DNA"/>
</dbReference>
<accession>A0A5M3YLU0</accession>
<evidence type="ECO:0000313" key="2">
    <source>
        <dbReference type="EMBL" id="GFF12398.1"/>
    </source>
</evidence>
<dbReference type="PANTHER" id="PTHR38116">
    <property type="entry name" value="CHROMOSOME 7, WHOLE GENOME SHOTGUN SEQUENCE"/>
    <property type="match status" value="1"/>
</dbReference>
<protein>
    <submittedName>
        <fullName evidence="2">Basic-leucine zipper domain</fullName>
    </submittedName>
</protein>
<dbReference type="Proteomes" id="UP000452235">
    <property type="component" value="Unassembled WGS sequence"/>
</dbReference>
<keyword evidence="3" id="KW-1185">Reference proteome</keyword>
<comment type="caution">
    <text evidence="2">The sequence shown here is derived from an EMBL/GenBank/DDBJ whole genome shotgun (WGS) entry which is preliminary data.</text>
</comment>
<name>A0A5M3YLU0_ASPTE</name>
<feature type="region of interest" description="Disordered" evidence="1">
    <location>
        <begin position="1"/>
        <end position="94"/>
    </location>
</feature>
<organism evidence="2 3">
    <name type="scientific">Aspergillus terreus</name>
    <dbReference type="NCBI Taxonomy" id="33178"/>
    <lineage>
        <taxon>Eukaryota</taxon>
        <taxon>Fungi</taxon>
        <taxon>Dikarya</taxon>
        <taxon>Ascomycota</taxon>
        <taxon>Pezizomycotina</taxon>
        <taxon>Eurotiomycetes</taxon>
        <taxon>Eurotiomycetidae</taxon>
        <taxon>Eurotiales</taxon>
        <taxon>Aspergillaceae</taxon>
        <taxon>Aspergillus</taxon>
        <taxon>Aspergillus subgen. Circumdati</taxon>
    </lineage>
</organism>
<dbReference type="Pfam" id="PF11905">
    <property type="entry name" value="DUF3425"/>
    <property type="match status" value="1"/>
</dbReference>
<dbReference type="CDD" id="cd14688">
    <property type="entry name" value="bZIP_YAP"/>
    <property type="match status" value="1"/>
</dbReference>